<reference evidence="3 4" key="1">
    <citation type="journal article" date="2016" name="Nat. Commun.">
        <title>Thousands of microbial genomes shed light on interconnected biogeochemical processes in an aquifer system.</title>
        <authorList>
            <person name="Anantharaman K."/>
            <person name="Brown C.T."/>
            <person name="Hug L.A."/>
            <person name="Sharon I."/>
            <person name="Castelle C.J."/>
            <person name="Probst A.J."/>
            <person name="Thomas B.C."/>
            <person name="Singh A."/>
            <person name="Wilkins M.J."/>
            <person name="Karaoz U."/>
            <person name="Brodie E.L."/>
            <person name="Williams K.H."/>
            <person name="Hubbard S.S."/>
            <person name="Banfield J.F."/>
        </authorList>
    </citation>
    <scope>NUCLEOTIDE SEQUENCE [LARGE SCALE GENOMIC DNA]</scope>
</reference>
<dbReference type="InterPro" id="IPR036249">
    <property type="entry name" value="Thioredoxin-like_sf"/>
</dbReference>
<dbReference type="InterPro" id="IPR013766">
    <property type="entry name" value="Thioredoxin_domain"/>
</dbReference>
<organism evidence="3 4">
    <name type="scientific">Candidatus Sediminicultor quintus</name>
    <dbReference type="NCBI Taxonomy" id="1797291"/>
    <lineage>
        <taxon>Bacteria</taxon>
        <taxon>Pseudomonadati</taxon>
        <taxon>Atribacterota</taxon>
        <taxon>Candidatus Phoenicimicrobiia</taxon>
        <taxon>Candidatus Pheonicimicrobiales</taxon>
        <taxon>Candidatus Phoenicimicrobiaceae</taxon>
        <taxon>Candidatus Sediminicultor</taxon>
    </lineage>
</organism>
<dbReference type="Pfam" id="PF00085">
    <property type="entry name" value="Thioredoxin"/>
    <property type="match status" value="1"/>
</dbReference>
<dbReference type="GO" id="GO:0045454">
    <property type="term" value="P:cell redox homeostasis"/>
    <property type="evidence" value="ECO:0007669"/>
    <property type="project" value="TreeGrafter"/>
</dbReference>
<comment type="caution">
    <text evidence="3">The sequence shown here is derived from an EMBL/GenBank/DDBJ whole genome shotgun (WGS) entry which is preliminary data.</text>
</comment>
<dbReference type="CDD" id="cd02947">
    <property type="entry name" value="TRX_family"/>
    <property type="match status" value="1"/>
</dbReference>
<protein>
    <recommendedName>
        <fullName evidence="2">Thioredoxin domain-containing protein</fullName>
    </recommendedName>
</protein>
<dbReference type="EMBL" id="MEYH01000022">
    <property type="protein sequence ID" value="OGD16896.1"/>
    <property type="molecule type" value="Genomic_DNA"/>
</dbReference>
<proteinExistence type="predicted"/>
<dbReference type="GO" id="GO:0005829">
    <property type="term" value="C:cytosol"/>
    <property type="evidence" value="ECO:0007669"/>
    <property type="project" value="TreeGrafter"/>
</dbReference>
<dbReference type="Gene3D" id="3.40.30.10">
    <property type="entry name" value="Glutaredoxin"/>
    <property type="match status" value="1"/>
</dbReference>
<dbReference type="PROSITE" id="PS51352">
    <property type="entry name" value="THIOREDOXIN_2"/>
    <property type="match status" value="1"/>
</dbReference>
<dbReference type="PANTHER" id="PTHR45663">
    <property type="entry name" value="GEO12009P1"/>
    <property type="match status" value="1"/>
</dbReference>
<evidence type="ECO:0000313" key="3">
    <source>
        <dbReference type="EMBL" id="OGD16896.1"/>
    </source>
</evidence>
<dbReference type="AlphaFoldDB" id="A0A1F5AEV8"/>
<gene>
    <name evidence="3" type="ORF">A2V47_05730</name>
</gene>
<feature type="domain" description="Thioredoxin" evidence="2">
    <location>
        <begin position="23"/>
        <end position="135"/>
    </location>
</feature>
<accession>A0A1F5AEV8</accession>
<evidence type="ECO:0000313" key="4">
    <source>
        <dbReference type="Proteomes" id="UP000177701"/>
    </source>
</evidence>
<dbReference type="GO" id="GO:0015035">
    <property type="term" value="F:protein-disulfide reductase activity"/>
    <property type="evidence" value="ECO:0007669"/>
    <property type="project" value="TreeGrafter"/>
</dbReference>
<feature type="transmembrane region" description="Helical" evidence="1">
    <location>
        <begin position="7"/>
        <end position="23"/>
    </location>
</feature>
<keyword evidence="1" id="KW-0472">Membrane</keyword>
<dbReference type="PANTHER" id="PTHR45663:SF11">
    <property type="entry name" value="GEO12009P1"/>
    <property type="match status" value="1"/>
</dbReference>
<name>A0A1F5AEV8_9BACT</name>
<sequence length="136" mass="15482">MQNKKKYIYIIIFLVLLAIVFGFKKVSNNTEATLTQEGVTADEIKVTFVELGSVGCIPCDNMQPIMKEIEEEYKGQVKVVFHDVKTAEGKPYIKEFGIRAIPTQVFLDKDGNEYFRHLGFFAKDELIKVLKTQGVN</sequence>
<evidence type="ECO:0000259" key="2">
    <source>
        <dbReference type="PROSITE" id="PS51352"/>
    </source>
</evidence>
<dbReference type="Proteomes" id="UP000177701">
    <property type="component" value="Unassembled WGS sequence"/>
</dbReference>
<dbReference type="STRING" id="1797291.A2V47_05730"/>
<evidence type="ECO:0000256" key="1">
    <source>
        <dbReference type="SAM" id="Phobius"/>
    </source>
</evidence>
<keyword evidence="1" id="KW-0812">Transmembrane</keyword>
<dbReference type="SUPFAM" id="SSF52833">
    <property type="entry name" value="Thioredoxin-like"/>
    <property type="match status" value="1"/>
</dbReference>
<keyword evidence="1" id="KW-1133">Transmembrane helix</keyword>